<dbReference type="Pfam" id="PF20008">
    <property type="entry name" value="DUF6429"/>
    <property type="match status" value="1"/>
</dbReference>
<organism evidence="2 3">
    <name type="scientific">Pseudomonas nunensis</name>
    <dbReference type="NCBI Taxonomy" id="2961896"/>
    <lineage>
        <taxon>Bacteria</taxon>
        <taxon>Pseudomonadati</taxon>
        <taxon>Pseudomonadota</taxon>
        <taxon>Gammaproteobacteria</taxon>
        <taxon>Pseudomonadales</taxon>
        <taxon>Pseudomonadaceae</taxon>
        <taxon>Pseudomonas</taxon>
    </lineage>
</organism>
<evidence type="ECO:0000259" key="1">
    <source>
        <dbReference type="Pfam" id="PF20008"/>
    </source>
</evidence>
<dbReference type="InterPro" id="IPR045489">
    <property type="entry name" value="DUF6429"/>
</dbReference>
<proteinExistence type="predicted"/>
<accession>A0ABY5E8U6</accession>
<evidence type="ECO:0000313" key="3">
    <source>
        <dbReference type="Proteomes" id="UP001059607"/>
    </source>
</evidence>
<dbReference type="Proteomes" id="UP001059607">
    <property type="component" value="Chromosome"/>
</dbReference>
<name>A0ABY5E8U6_9PSED</name>
<protein>
    <submittedName>
        <fullName evidence="2">DUF6429 family protein</fullName>
    </submittedName>
</protein>
<reference evidence="2" key="1">
    <citation type="submission" date="2022-07" db="EMBL/GenBank/DDBJ databases">
        <title>Pseudomonas nunamit sp. nov. an antifungal species isolated from Greenland.</title>
        <authorList>
            <person name="Ntana F."/>
            <person name="Hennessy R.C."/>
            <person name="Zervas A."/>
            <person name="Stougaard P."/>
        </authorList>
    </citation>
    <scope>NUCLEOTIDE SEQUENCE</scope>
    <source>
        <strain evidence="2">In5</strain>
    </source>
</reference>
<feature type="domain" description="DUF6429" evidence="1">
    <location>
        <begin position="5"/>
        <end position="73"/>
    </location>
</feature>
<sequence length="86" mass="9711">MEYDDKLIEDAVLALLATFSFDNGNAWKGFDFETMSRLYEHGLISNPVNKNKSIWLTAEGLERGRQIADRLFGVKIQVEPASDSDT</sequence>
<dbReference type="EMBL" id="CP101125">
    <property type="protein sequence ID" value="UTO11889.1"/>
    <property type="molecule type" value="Genomic_DNA"/>
</dbReference>
<evidence type="ECO:0000313" key="2">
    <source>
        <dbReference type="EMBL" id="UTO11889.1"/>
    </source>
</evidence>
<dbReference type="RefSeq" id="WP_054054194.1">
    <property type="nucleotide sequence ID" value="NZ_CP101125.1"/>
</dbReference>
<gene>
    <name evidence="2" type="ORF">NK667_17050</name>
</gene>
<keyword evidence="3" id="KW-1185">Reference proteome</keyword>